<dbReference type="STRING" id="1121322.SAMN02745136_02251"/>
<reference evidence="1 2" key="1">
    <citation type="submission" date="2016-11" db="EMBL/GenBank/DDBJ databases">
        <authorList>
            <person name="Jaros S."/>
            <person name="Januszkiewicz K."/>
            <person name="Wedrychowicz H."/>
        </authorList>
    </citation>
    <scope>NUCLEOTIDE SEQUENCE [LARGE SCALE GENOMIC DNA]</scope>
    <source>
        <strain evidence="1 2">DSM 15929</strain>
    </source>
</reference>
<dbReference type="RefSeq" id="WP_073275883.1">
    <property type="nucleotide sequence ID" value="NZ_FRAC01000011.1"/>
</dbReference>
<proteinExistence type="predicted"/>
<dbReference type="AlphaFoldDB" id="A0A1M6RPT8"/>
<sequence length="68" mass="7854">MGKTVYQSEDFMLLRKFSDVKIPVQAELAKKRIQVVESRLIRKTSLLYERRLINSPELAAALGHCSYN</sequence>
<accession>A0A1M6RPT8</accession>
<dbReference type="Proteomes" id="UP000184386">
    <property type="component" value="Unassembled WGS sequence"/>
</dbReference>
<protein>
    <submittedName>
        <fullName evidence="1">Uncharacterized protein</fullName>
    </submittedName>
</protein>
<gene>
    <name evidence="1" type="ORF">SAMN02745136_02251</name>
</gene>
<evidence type="ECO:0000313" key="2">
    <source>
        <dbReference type="Proteomes" id="UP000184386"/>
    </source>
</evidence>
<dbReference type="EMBL" id="FRAC01000011">
    <property type="protein sequence ID" value="SHK34337.1"/>
    <property type="molecule type" value="Genomic_DNA"/>
</dbReference>
<organism evidence="1 2">
    <name type="scientific">Anaerocolumna jejuensis DSM 15929</name>
    <dbReference type="NCBI Taxonomy" id="1121322"/>
    <lineage>
        <taxon>Bacteria</taxon>
        <taxon>Bacillati</taxon>
        <taxon>Bacillota</taxon>
        <taxon>Clostridia</taxon>
        <taxon>Lachnospirales</taxon>
        <taxon>Lachnospiraceae</taxon>
        <taxon>Anaerocolumna</taxon>
    </lineage>
</organism>
<name>A0A1M6RPT8_9FIRM</name>
<keyword evidence="2" id="KW-1185">Reference proteome</keyword>
<evidence type="ECO:0000313" key="1">
    <source>
        <dbReference type="EMBL" id="SHK34337.1"/>
    </source>
</evidence>